<evidence type="ECO:0000313" key="4">
    <source>
        <dbReference type="Proteomes" id="UP000427769"/>
    </source>
</evidence>
<dbReference type="NCBIfam" id="TIGR00229">
    <property type="entry name" value="sensory_box"/>
    <property type="match status" value="1"/>
</dbReference>
<dbReference type="InterPro" id="IPR001610">
    <property type="entry name" value="PAC"/>
</dbReference>
<dbReference type="InterPro" id="IPR013655">
    <property type="entry name" value="PAS_fold_3"/>
</dbReference>
<dbReference type="GO" id="GO:0035556">
    <property type="term" value="P:intracellular signal transduction"/>
    <property type="evidence" value="ECO:0007669"/>
    <property type="project" value="InterPro"/>
</dbReference>
<dbReference type="SUPFAM" id="SSF55785">
    <property type="entry name" value="PYP-like sensor domain (PAS domain)"/>
    <property type="match status" value="1"/>
</dbReference>
<dbReference type="SMART" id="SM00044">
    <property type="entry name" value="CYCc"/>
    <property type="match status" value="1"/>
</dbReference>
<dbReference type="PANTHER" id="PTHR43081:SF18">
    <property type="entry name" value="BLL7624 PROTEIN"/>
    <property type="match status" value="1"/>
</dbReference>
<dbReference type="AlphaFoldDB" id="A0A5K7ZFF2"/>
<evidence type="ECO:0000313" key="3">
    <source>
        <dbReference type="EMBL" id="BBO78531.1"/>
    </source>
</evidence>
<dbReference type="Proteomes" id="UP000427769">
    <property type="component" value="Chromosome"/>
</dbReference>
<name>A0A5K7ZFF2_9BACT</name>
<dbReference type="InterPro" id="IPR050697">
    <property type="entry name" value="Adenylyl/Guanylyl_Cyclase_3/4"/>
</dbReference>
<dbReference type="OrthoDB" id="9806735at2"/>
<accession>A0A5K7ZFF2</accession>
<dbReference type="GO" id="GO:0006171">
    <property type="term" value="P:cAMP biosynthetic process"/>
    <property type="evidence" value="ECO:0007669"/>
    <property type="project" value="TreeGrafter"/>
</dbReference>
<sequence>MCYFQEMNWPIKKENSNREDSHALALAEMIIQNSPSILFRRLAADDPKQRKMVYVSPNISRFGYRAEDFLNDTIMFRDIVYQGDKEKILQEIKDFVAKERENYTQVYRIVTNDGELRWVEDQTSIYVDPESDIRYHQGIVTDIHERMIAEEKLRKEQEKVQKACRIVSKYVPPQIAETISHGPIDLVWKHHRKKLTLFFSDIKNFTKITDSLEPEDMGNLLNEYLSEMIIIINRYGGTLAQLIGDGLYVIFGAPNKTEDKDHAVRCLHMAIDMQLKMEVLNQKWFDSGIDENLKIRCGINTGMATVGGYGSSERKEYTAMGMQVNLAARLESACKPGRILISHTTWALAREEFPCTPLGKIEVKGYHRPISVYELDPFHVQFKNHDSGESVG</sequence>
<keyword evidence="4" id="KW-1185">Reference proteome</keyword>
<protein>
    <recommendedName>
        <fullName evidence="5">Adenylate cyclase</fullName>
    </recommendedName>
</protein>
<dbReference type="PROSITE" id="PS50125">
    <property type="entry name" value="GUANYLATE_CYCLASE_2"/>
    <property type="match status" value="1"/>
</dbReference>
<dbReference type="PROSITE" id="PS50113">
    <property type="entry name" value="PAC"/>
    <property type="match status" value="1"/>
</dbReference>
<dbReference type="InterPro" id="IPR000700">
    <property type="entry name" value="PAS-assoc_C"/>
</dbReference>
<proteinExistence type="predicted"/>
<dbReference type="Gene3D" id="3.30.70.1230">
    <property type="entry name" value="Nucleotide cyclase"/>
    <property type="match status" value="1"/>
</dbReference>
<dbReference type="GO" id="GO:0004016">
    <property type="term" value="F:adenylate cyclase activity"/>
    <property type="evidence" value="ECO:0007669"/>
    <property type="project" value="UniProtKB-ARBA"/>
</dbReference>
<feature type="domain" description="Guanylate cyclase" evidence="2">
    <location>
        <begin position="196"/>
        <end position="331"/>
    </location>
</feature>
<dbReference type="InterPro" id="IPR000014">
    <property type="entry name" value="PAS"/>
</dbReference>
<dbReference type="Pfam" id="PF00211">
    <property type="entry name" value="Guanylate_cyc"/>
    <property type="match status" value="1"/>
</dbReference>
<dbReference type="InterPro" id="IPR001054">
    <property type="entry name" value="A/G_cyclase"/>
</dbReference>
<dbReference type="SMART" id="SM00086">
    <property type="entry name" value="PAC"/>
    <property type="match status" value="1"/>
</dbReference>
<dbReference type="CDD" id="cd07302">
    <property type="entry name" value="CHD"/>
    <property type="match status" value="1"/>
</dbReference>
<reference evidence="3 4" key="1">
    <citation type="submission" date="2019-11" db="EMBL/GenBank/DDBJ databases">
        <title>Comparative genomics of hydrocarbon-degrading Desulfosarcina strains.</title>
        <authorList>
            <person name="Watanabe M."/>
            <person name="Kojima H."/>
            <person name="Fukui M."/>
        </authorList>
    </citation>
    <scope>NUCLEOTIDE SEQUENCE [LARGE SCALE GENOMIC DNA]</scope>
    <source>
        <strain evidence="3 4">PP31</strain>
    </source>
</reference>
<evidence type="ECO:0008006" key="5">
    <source>
        <dbReference type="Google" id="ProtNLM"/>
    </source>
</evidence>
<dbReference type="Pfam" id="PF08447">
    <property type="entry name" value="PAS_3"/>
    <property type="match status" value="1"/>
</dbReference>
<dbReference type="EMBL" id="AP021875">
    <property type="protein sequence ID" value="BBO78531.1"/>
    <property type="molecule type" value="Genomic_DNA"/>
</dbReference>
<organism evidence="3 4">
    <name type="scientific">Desulfosarcina widdelii</name>
    <dbReference type="NCBI Taxonomy" id="947919"/>
    <lineage>
        <taxon>Bacteria</taxon>
        <taxon>Pseudomonadati</taxon>
        <taxon>Thermodesulfobacteriota</taxon>
        <taxon>Desulfobacteria</taxon>
        <taxon>Desulfobacterales</taxon>
        <taxon>Desulfosarcinaceae</taxon>
        <taxon>Desulfosarcina</taxon>
    </lineage>
</organism>
<dbReference type="Gene3D" id="3.30.450.20">
    <property type="entry name" value="PAS domain"/>
    <property type="match status" value="1"/>
</dbReference>
<feature type="domain" description="PAC" evidence="1">
    <location>
        <begin position="103"/>
        <end position="155"/>
    </location>
</feature>
<gene>
    <name evidence="3" type="ORF">DSCW_59480</name>
</gene>
<evidence type="ECO:0000259" key="2">
    <source>
        <dbReference type="PROSITE" id="PS50125"/>
    </source>
</evidence>
<dbReference type="KEGG" id="dwd:DSCW_59480"/>
<dbReference type="InterPro" id="IPR035965">
    <property type="entry name" value="PAS-like_dom_sf"/>
</dbReference>
<dbReference type="CDD" id="cd00130">
    <property type="entry name" value="PAS"/>
    <property type="match status" value="1"/>
</dbReference>
<dbReference type="PANTHER" id="PTHR43081">
    <property type="entry name" value="ADENYLATE CYCLASE, TERMINAL-DIFFERENTIATION SPECIFIC-RELATED"/>
    <property type="match status" value="1"/>
</dbReference>
<evidence type="ECO:0000259" key="1">
    <source>
        <dbReference type="PROSITE" id="PS50113"/>
    </source>
</evidence>
<dbReference type="InterPro" id="IPR029787">
    <property type="entry name" value="Nucleotide_cyclase"/>
</dbReference>
<dbReference type="SUPFAM" id="SSF55073">
    <property type="entry name" value="Nucleotide cyclase"/>
    <property type="match status" value="1"/>
</dbReference>